<feature type="transmembrane region" description="Helical" evidence="1">
    <location>
        <begin position="228"/>
        <end position="246"/>
    </location>
</feature>
<feature type="transmembrane region" description="Helical" evidence="1">
    <location>
        <begin position="115"/>
        <end position="134"/>
    </location>
</feature>
<feature type="transmembrane region" description="Helical" evidence="1">
    <location>
        <begin position="59"/>
        <end position="80"/>
    </location>
</feature>
<dbReference type="InterPro" id="IPR010390">
    <property type="entry name" value="ABC-2_transporter-like"/>
</dbReference>
<evidence type="ECO:0000313" key="2">
    <source>
        <dbReference type="EMBL" id="MBD1372219.1"/>
    </source>
</evidence>
<keyword evidence="1" id="KW-0472">Membrane</keyword>
<accession>A0A926NES6</accession>
<comment type="caution">
    <text evidence="2">The sequence shown here is derived from an EMBL/GenBank/DDBJ whole genome shotgun (WGS) entry which is preliminary data.</text>
</comment>
<reference evidence="2" key="1">
    <citation type="submission" date="2020-09" db="EMBL/GenBank/DDBJ databases">
        <title>A novel bacterium of genus Hazenella, isolated from South China Sea.</title>
        <authorList>
            <person name="Huang H."/>
            <person name="Mo K."/>
            <person name="Hu Y."/>
        </authorList>
    </citation>
    <scope>NUCLEOTIDE SEQUENCE</scope>
    <source>
        <strain evidence="2">IB182357</strain>
    </source>
</reference>
<feature type="transmembrane region" description="Helical" evidence="1">
    <location>
        <begin position="174"/>
        <end position="197"/>
    </location>
</feature>
<feature type="transmembrane region" description="Helical" evidence="1">
    <location>
        <begin position="21"/>
        <end position="39"/>
    </location>
</feature>
<dbReference type="EMBL" id="JACXAH010000008">
    <property type="protein sequence ID" value="MBD1372219.1"/>
    <property type="molecule type" value="Genomic_DNA"/>
</dbReference>
<name>A0A926NES6_9BACL</name>
<gene>
    <name evidence="2" type="ORF">IC620_07560</name>
</gene>
<keyword evidence="3" id="KW-1185">Reference proteome</keyword>
<dbReference type="Pfam" id="PF06182">
    <property type="entry name" value="ABC2_membrane_6"/>
    <property type="match status" value="1"/>
</dbReference>
<sequence length="259" mass="29784">MVYLRIIAKNYSLQLQYRMAHIINNFASIIFGFVFIAIWTGILTGKDEANLLNVQDMTYYVAFTQCLLWLSVFLTPGLGLQDRIRTGAISLDMIRPVNLYLLVISQEIGRILYNAIYRSFFLAILFWLVAHFYVPTGWVTAIWALLSLFFAIWIGLNLSYIIGISSIWTIEIEWAHLVYISCVFGLGGQFVPLVYLPEGLSNLISYLPFACMIYYPVMFYLEKLPFTPLLIQGSWAVILTLVSIWLTHQTRKYLEIQGG</sequence>
<keyword evidence="1" id="KW-0812">Transmembrane</keyword>
<dbReference type="PANTHER" id="PTHR36832">
    <property type="entry name" value="SLR1174 PROTEIN-RELATED"/>
    <property type="match status" value="1"/>
</dbReference>
<dbReference type="RefSeq" id="WP_191139629.1">
    <property type="nucleotide sequence ID" value="NZ_JACXAG020000003.1"/>
</dbReference>
<dbReference type="AlphaFoldDB" id="A0A926NES6"/>
<evidence type="ECO:0000313" key="3">
    <source>
        <dbReference type="Proteomes" id="UP000661691"/>
    </source>
</evidence>
<dbReference type="PANTHER" id="PTHR36832:SF1">
    <property type="entry name" value="SLR1174 PROTEIN"/>
    <property type="match status" value="1"/>
</dbReference>
<feature type="transmembrane region" description="Helical" evidence="1">
    <location>
        <begin position="140"/>
        <end position="162"/>
    </location>
</feature>
<dbReference type="Proteomes" id="UP000661691">
    <property type="component" value="Unassembled WGS sequence"/>
</dbReference>
<proteinExistence type="predicted"/>
<organism evidence="2 3">
    <name type="scientific">Polycladospora coralii</name>
    <dbReference type="NCBI Taxonomy" id="2771432"/>
    <lineage>
        <taxon>Bacteria</taxon>
        <taxon>Bacillati</taxon>
        <taxon>Bacillota</taxon>
        <taxon>Bacilli</taxon>
        <taxon>Bacillales</taxon>
        <taxon>Thermoactinomycetaceae</taxon>
        <taxon>Polycladospora</taxon>
    </lineage>
</organism>
<keyword evidence="1" id="KW-1133">Transmembrane helix</keyword>
<evidence type="ECO:0000256" key="1">
    <source>
        <dbReference type="SAM" id="Phobius"/>
    </source>
</evidence>
<protein>
    <submittedName>
        <fullName evidence="2">ABC-2 family transporter protein</fullName>
    </submittedName>
</protein>